<dbReference type="AlphaFoldDB" id="A0A8X6QEP1"/>
<dbReference type="GO" id="GO:0003676">
    <property type="term" value="F:nucleic acid binding"/>
    <property type="evidence" value="ECO:0007669"/>
    <property type="project" value="InterPro"/>
</dbReference>
<reference evidence="1" key="1">
    <citation type="submission" date="2020-08" db="EMBL/GenBank/DDBJ databases">
        <title>Multicomponent nature underlies the extraordinary mechanical properties of spider dragline silk.</title>
        <authorList>
            <person name="Kono N."/>
            <person name="Nakamura H."/>
            <person name="Mori M."/>
            <person name="Yoshida Y."/>
            <person name="Ohtoshi R."/>
            <person name="Malay A.D."/>
            <person name="Moran D.A.P."/>
            <person name="Tomita M."/>
            <person name="Numata K."/>
            <person name="Arakawa K."/>
        </authorList>
    </citation>
    <scope>NUCLEOTIDE SEQUENCE</scope>
</reference>
<protein>
    <recommendedName>
        <fullName evidence="3">Integrase catalytic domain-containing protein</fullName>
    </recommendedName>
</protein>
<dbReference type="InterPro" id="IPR036397">
    <property type="entry name" value="RNaseH_sf"/>
</dbReference>
<gene>
    <name evidence="1" type="ORF">NPIL_302491</name>
</gene>
<dbReference type="SUPFAM" id="SSF53098">
    <property type="entry name" value="Ribonuclease H-like"/>
    <property type="match status" value="1"/>
</dbReference>
<accession>A0A8X6QEP1</accession>
<dbReference type="EMBL" id="BMAW01031821">
    <property type="protein sequence ID" value="GFU22893.1"/>
    <property type="molecule type" value="Genomic_DNA"/>
</dbReference>
<name>A0A8X6QEP1_NEPPI</name>
<dbReference type="OrthoDB" id="413122at2759"/>
<dbReference type="Proteomes" id="UP000887013">
    <property type="component" value="Unassembled WGS sequence"/>
</dbReference>
<sequence length="128" mass="14270">MGNDPCSNSSNIEGPGLNQLFAVSLKPPPFWINTPGFFDEVHLDITGPLPSSAVYNGCIFRFGALSVVITDQGSQFESNLFMELSRLVIIKGKDTMAYNPECNGFVKRRQRPLAMYVHSGPECYLRFF</sequence>
<evidence type="ECO:0008006" key="3">
    <source>
        <dbReference type="Google" id="ProtNLM"/>
    </source>
</evidence>
<evidence type="ECO:0000313" key="1">
    <source>
        <dbReference type="EMBL" id="GFU22893.1"/>
    </source>
</evidence>
<evidence type="ECO:0000313" key="2">
    <source>
        <dbReference type="Proteomes" id="UP000887013"/>
    </source>
</evidence>
<organism evidence="1 2">
    <name type="scientific">Nephila pilipes</name>
    <name type="common">Giant wood spider</name>
    <name type="synonym">Nephila maculata</name>
    <dbReference type="NCBI Taxonomy" id="299642"/>
    <lineage>
        <taxon>Eukaryota</taxon>
        <taxon>Metazoa</taxon>
        <taxon>Ecdysozoa</taxon>
        <taxon>Arthropoda</taxon>
        <taxon>Chelicerata</taxon>
        <taxon>Arachnida</taxon>
        <taxon>Araneae</taxon>
        <taxon>Araneomorphae</taxon>
        <taxon>Entelegynae</taxon>
        <taxon>Araneoidea</taxon>
        <taxon>Nephilidae</taxon>
        <taxon>Nephila</taxon>
    </lineage>
</organism>
<dbReference type="InterPro" id="IPR012337">
    <property type="entry name" value="RNaseH-like_sf"/>
</dbReference>
<comment type="caution">
    <text evidence="1">The sequence shown here is derived from an EMBL/GenBank/DDBJ whole genome shotgun (WGS) entry which is preliminary data.</text>
</comment>
<dbReference type="Gene3D" id="3.30.420.10">
    <property type="entry name" value="Ribonuclease H-like superfamily/Ribonuclease H"/>
    <property type="match status" value="1"/>
</dbReference>
<keyword evidence="2" id="KW-1185">Reference proteome</keyword>
<proteinExistence type="predicted"/>